<evidence type="ECO:0000259" key="1">
    <source>
        <dbReference type="SMART" id="SM00382"/>
    </source>
</evidence>
<dbReference type="InterPro" id="IPR027417">
    <property type="entry name" value="P-loop_NTPase"/>
</dbReference>
<dbReference type="SMART" id="SM00382">
    <property type="entry name" value="AAA"/>
    <property type="match status" value="1"/>
</dbReference>
<keyword evidence="2" id="KW-0378">Hydrolase</keyword>
<sequence length="1262" mass="143797">MKKNPRYSLKHLSVRVPWHDNRWNGTVCNSPGSNGACLILRNCALNRDDENEKKHAGESLEHLDEKNYPVCVGERATFMAPFAFYKTLKHPYIKSSPSTHGHLKPTSVRFPSFSAAAVPYLWMLKGNAEEKNELFDLGFNKDMEPELDWQKGKQDTSDNWIQESGNQKAMLNCFFEHLDPASSLILFYAKQVPFVEDSGRVLIGVGRIKDIKESELYDGSNKKFSAAYWEHMIHHSIRDDFKDGFLLPYHDAIEFQKEHPDFDPAELAVITPSDKVLEFSYGSEHVSSDSAIRTLLLCSKTFEKANELGIGKNNDGILQWIHDRVHELEKLRGDYPGMGAALCALGLRKGHFIAAEIINSIKENENPWLKFDEALENPSAVLSDATASELTGMAIKTYQRYHKRDDKSRLHFLYLLSRFDITQQQAEILWSLDKRAELTEEDFGDKDFLENPYLIYQITRRSEFPVDLSTIDLGLYTPTKGTAVLPDIHIKDALDERRLKAMTIILLENGALAGHTLLPRKDIINKIHEINFHPLAKPNSDHMEVAEDVFASHIHITEMKNGEVAYQLDRLKKTQEIINAKVKNSLKGDRLAFPADWRSLLDEELSEHTKGEPDEEELKAREEKAAALKEIAESRFSVLIGPAGTGKTTLLSILAKQSEIKGNGVLFLAPTGKARVRMEELSQGTGIKVTTVAQFLLKYHRFNGKLQQYKLSDEYCEGTYQTVILDESSMVTEEMMATLMNCFKGVKRFILVGDHRQLPPIGPGRPFRDIIQYLLPEDLEKIFPKVGAGYAELTVRRRQGGTKREDLQLAEWFSGNALGAGEDQIINDILSGKESQYLKLVSWKNEEDFDKQLEQVLSKELNLKSTGDPKKSFNISLGSSDGSYFNSTKDALYRKLEPSINRVEDWQVLSPVREKPFGVKAINRKLHKQFRQVQVDYVSGRLKKNDYDTPKLPKALGTEEVVYGDKVINLSNHRRTDVYPDNGMSYIANGEIGLVVGQFKSPKVKGQPKFTHVEFSSQKGFTYTFKSRDFKEEGNSSLELAYAITVHKSQGSEFGKVFLIIPDPCFLLTREMLYTALTRQKDKVIVLYQGDAFKIKELSSPIHSDTLSRITNLFEAPDMVEKDGKYLEKNLIHQASDGKLLRSKSELLIYQQFINHGIEALYEKDLVIREVQKLPDFTIMDEYSDKVYYWEHCGMMHDKEYRERWADKCQWYRDNDILPIEEGGGKNGILIATYDTPVEINGKTFGAFSLKEVDEFIKQIKG</sequence>
<organism evidence="2 3">
    <name type="scientific">Algoriphagus zhangzhouensis</name>
    <dbReference type="NCBI Taxonomy" id="1073327"/>
    <lineage>
        <taxon>Bacteria</taxon>
        <taxon>Pseudomonadati</taxon>
        <taxon>Bacteroidota</taxon>
        <taxon>Cytophagia</taxon>
        <taxon>Cytophagales</taxon>
        <taxon>Cyclobacteriaceae</taxon>
        <taxon>Algoriphagus</taxon>
    </lineage>
</organism>
<evidence type="ECO:0000313" key="2">
    <source>
        <dbReference type="EMBL" id="SHO59924.1"/>
    </source>
</evidence>
<dbReference type="EMBL" id="FRXN01000001">
    <property type="protein sequence ID" value="SHO59924.1"/>
    <property type="molecule type" value="Genomic_DNA"/>
</dbReference>
<dbReference type="GO" id="GO:0004386">
    <property type="term" value="F:helicase activity"/>
    <property type="evidence" value="ECO:0007669"/>
    <property type="project" value="UniProtKB-KW"/>
</dbReference>
<dbReference type="SUPFAM" id="SSF52540">
    <property type="entry name" value="P-loop containing nucleoside triphosphate hydrolases"/>
    <property type="match status" value="1"/>
</dbReference>
<dbReference type="AlphaFoldDB" id="A0A1M7Z503"/>
<dbReference type="RefSeq" id="WP_073570122.1">
    <property type="nucleotide sequence ID" value="NZ_FRXN01000001.1"/>
</dbReference>
<keyword evidence="2" id="KW-0067">ATP-binding</keyword>
<evidence type="ECO:0000313" key="3">
    <source>
        <dbReference type="Proteomes" id="UP000184609"/>
    </source>
</evidence>
<name>A0A1M7Z503_9BACT</name>
<reference evidence="3" key="1">
    <citation type="submission" date="2016-12" db="EMBL/GenBank/DDBJ databases">
        <authorList>
            <person name="Varghese N."/>
            <person name="Submissions S."/>
        </authorList>
    </citation>
    <scope>NUCLEOTIDE SEQUENCE [LARGE SCALE GENOMIC DNA]</scope>
    <source>
        <strain evidence="3">DSM 25035</strain>
    </source>
</reference>
<dbReference type="Pfam" id="PF13604">
    <property type="entry name" value="AAA_30"/>
    <property type="match status" value="1"/>
</dbReference>
<feature type="domain" description="AAA+ ATPase" evidence="1">
    <location>
        <begin position="633"/>
        <end position="777"/>
    </location>
</feature>
<gene>
    <name evidence="2" type="ORF">SAMN04488108_0454</name>
</gene>
<accession>A0A1M7Z503</accession>
<dbReference type="PANTHER" id="PTHR43788">
    <property type="entry name" value="DNA2/NAM7 HELICASE FAMILY MEMBER"/>
    <property type="match status" value="1"/>
</dbReference>
<dbReference type="CDD" id="cd17933">
    <property type="entry name" value="DEXSc_RecD-like"/>
    <property type="match status" value="1"/>
</dbReference>
<dbReference type="Pfam" id="PF13538">
    <property type="entry name" value="UvrD_C_2"/>
    <property type="match status" value="1"/>
</dbReference>
<dbReference type="Proteomes" id="UP000184609">
    <property type="component" value="Unassembled WGS sequence"/>
</dbReference>
<proteinExistence type="predicted"/>
<keyword evidence="2" id="KW-0547">Nucleotide-binding</keyword>
<dbReference type="STRING" id="1073327.SAMN04488108_0454"/>
<dbReference type="Gene3D" id="3.40.50.300">
    <property type="entry name" value="P-loop containing nucleotide triphosphate hydrolases"/>
    <property type="match status" value="2"/>
</dbReference>
<dbReference type="InterPro" id="IPR003593">
    <property type="entry name" value="AAA+_ATPase"/>
</dbReference>
<dbReference type="InterPro" id="IPR027785">
    <property type="entry name" value="UvrD-like_helicase_C"/>
</dbReference>
<dbReference type="OrthoDB" id="9803432at2"/>
<protein>
    <submittedName>
        <fullName evidence="2">UvrD-like helicase C-terminal domain-containing protein</fullName>
    </submittedName>
</protein>
<dbReference type="CDD" id="cd18809">
    <property type="entry name" value="SF1_C_RecD"/>
    <property type="match status" value="1"/>
</dbReference>
<keyword evidence="2" id="KW-0347">Helicase</keyword>
<keyword evidence="3" id="KW-1185">Reference proteome</keyword>
<dbReference type="InterPro" id="IPR050534">
    <property type="entry name" value="Coronavir_polyprotein_1ab"/>
</dbReference>